<feature type="domain" description="RNA polymerase sigma-70" evidence="9">
    <location>
        <begin position="358"/>
        <end position="384"/>
    </location>
</feature>
<dbReference type="InterPro" id="IPR028630">
    <property type="entry name" value="Sigma70_RpoD"/>
</dbReference>
<keyword evidence="2 6" id="KW-0805">Transcription regulation</keyword>
<dbReference type="InterPro" id="IPR013325">
    <property type="entry name" value="RNA_pol_sigma_r2"/>
</dbReference>
<comment type="subunit">
    <text evidence="1">Interacts transiently with the RNA polymerase catalytic core formed by RpoA, RpoB, RpoC and RpoZ (2 alpha, 1 beta, 1 beta' and 1 omega subunit) to form the RNA polymerase holoenzyme that can initiate transcription.</text>
</comment>
<dbReference type="Proteomes" id="UP000484842">
    <property type="component" value="Unassembled WGS sequence"/>
</dbReference>
<dbReference type="SUPFAM" id="SSF88946">
    <property type="entry name" value="Sigma2 domain of RNA polymerase sigma factors"/>
    <property type="match status" value="1"/>
</dbReference>
<feature type="region of interest" description="Sigma-70 factor domain-2" evidence="6">
    <location>
        <begin position="163"/>
        <end position="233"/>
    </location>
</feature>
<keyword evidence="4 6" id="KW-0238">DNA-binding</keyword>
<comment type="caution">
    <text evidence="10">The sequence shown here is derived from an EMBL/GenBank/DDBJ whole genome shotgun (WGS) entry which is preliminary data.</text>
</comment>
<dbReference type="InterPro" id="IPR007627">
    <property type="entry name" value="RNA_pol_sigma70_r2"/>
</dbReference>
<comment type="function">
    <text evidence="6">Sigma factors are initiation factors that promote the attachment of RNA polymerase to specific initiation sites and are then released. This sigma factor is the primary sigma factor during exponential growth.</text>
</comment>
<dbReference type="GO" id="GO:0005737">
    <property type="term" value="C:cytoplasm"/>
    <property type="evidence" value="ECO:0007669"/>
    <property type="project" value="UniProtKB-SubCell"/>
</dbReference>
<dbReference type="PROSITE" id="PS00715">
    <property type="entry name" value="SIGMA70_1"/>
    <property type="match status" value="1"/>
</dbReference>
<dbReference type="PANTHER" id="PTHR30603">
    <property type="entry name" value="RNA POLYMERASE SIGMA FACTOR RPO"/>
    <property type="match status" value="1"/>
</dbReference>
<evidence type="ECO:0000256" key="3">
    <source>
        <dbReference type="ARBA" id="ARBA00023082"/>
    </source>
</evidence>
<dbReference type="Pfam" id="PF00140">
    <property type="entry name" value="Sigma70_r1_2"/>
    <property type="match status" value="1"/>
</dbReference>
<dbReference type="PANTHER" id="PTHR30603:SF60">
    <property type="entry name" value="RNA POLYMERASE SIGMA FACTOR RPOD"/>
    <property type="match status" value="1"/>
</dbReference>
<keyword evidence="6" id="KW-0963">Cytoplasm</keyword>
<reference evidence="10 11" key="1">
    <citation type="submission" date="2019-10" db="EMBL/GenBank/DDBJ databases">
        <title>Deinococcus sp. isolated from soil.</title>
        <authorList>
            <person name="Li Y."/>
            <person name="Wang J."/>
        </authorList>
    </citation>
    <scope>NUCLEOTIDE SEQUENCE [LARGE SCALE GENOMIC DNA]</scope>
    <source>
        <strain evidence="10 11">SDU3-2</strain>
    </source>
</reference>
<comment type="subcellular location">
    <subcellularLocation>
        <location evidence="6">Cytoplasm</location>
    </subcellularLocation>
</comment>
<dbReference type="FunFam" id="1.10.601.10:FF:000001">
    <property type="entry name" value="RNA polymerase sigma factor SigA"/>
    <property type="match status" value="1"/>
</dbReference>
<dbReference type="Pfam" id="PF04542">
    <property type="entry name" value="Sigma70_r2"/>
    <property type="match status" value="1"/>
</dbReference>
<evidence type="ECO:0000256" key="7">
    <source>
        <dbReference type="SAM" id="MobiDB-lite"/>
    </source>
</evidence>
<dbReference type="InterPro" id="IPR036388">
    <property type="entry name" value="WH-like_DNA-bd_sf"/>
</dbReference>
<name>A0A7X1NW30_9DEIO</name>
<evidence type="ECO:0000256" key="6">
    <source>
        <dbReference type="HAMAP-Rule" id="MF_00963"/>
    </source>
</evidence>
<dbReference type="PROSITE" id="PS00716">
    <property type="entry name" value="SIGMA70_2"/>
    <property type="match status" value="1"/>
</dbReference>
<evidence type="ECO:0000259" key="8">
    <source>
        <dbReference type="PROSITE" id="PS00715"/>
    </source>
</evidence>
<dbReference type="InterPro" id="IPR007630">
    <property type="entry name" value="RNA_pol_sigma70_r4"/>
</dbReference>
<feature type="short sequence motif" description="Interaction with polymerase core subunit RpoC" evidence="6">
    <location>
        <begin position="187"/>
        <end position="190"/>
    </location>
</feature>
<protein>
    <recommendedName>
        <fullName evidence="6">RNA polymerase sigma factor SigA</fullName>
    </recommendedName>
</protein>
<dbReference type="InterPro" id="IPR014284">
    <property type="entry name" value="RNA_pol_sigma-70_dom"/>
</dbReference>
<dbReference type="HAMAP" id="MF_00963">
    <property type="entry name" value="Sigma70_RpoD_SigA"/>
    <property type="match status" value="1"/>
</dbReference>
<dbReference type="NCBIfam" id="TIGR02937">
    <property type="entry name" value="sigma70-ECF"/>
    <property type="match status" value="1"/>
</dbReference>
<keyword evidence="11" id="KW-1185">Reference proteome</keyword>
<feature type="region of interest" description="Disordered" evidence="7">
    <location>
        <begin position="1"/>
        <end position="81"/>
    </location>
</feature>
<feature type="compositionally biased region" description="Acidic residues" evidence="7">
    <location>
        <begin position="42"/>
        <end position="81"/>
    </location>
</feature>
<dbReference type="EMBL" id="WBSL01000002">
    <property type="protein sequence ID" value="MPY66501.1"/>
    <property type="molecule type" value="Genomic_DNA"/>
</dbReference>
<gene>
    <name evidence="6" type="primary">sigA</name>
    <name evidence="10" type="ORF">F8S09_07300</name>
</gene>
<dbReference type="Pfam" id="PF04545">
    <property type="entry name" value="Sigma70_r4"/>
    <property type="match status" value="1"/>
</dbReference>
<organism evidence="10 11">
    <name type="scientific">Deinococcus terrestris</name>
    <dbReference type="NCBI Taxonomy" id="2651870"/>
    <lineage>
        <taxon>Bacteria</taxon>
        <taxon>Thermotogati</taxon>
        <taxon>Deinococcota</taxon>
        <taxon>Deinococci</taxon>
        <taxon>Deinococcales</taxon>
        <taxon>Deinococcaceae</taxon>
        <taxon>Deinococcus</taxon>
    </lineage>
</organism>
<dbReference type="GO" id="GO:0006352">
    <property type="term" value="P:DNA-templated transcription initiation"/>
    <property type="evidence" value="ECO:0007669"/>
    <property type="project" value="UniProtKB-UniRule"/>
</dbReference>
<evidence type="ECO:0000256" key="1">
    <source>
        <dbReference type="ARBA" id="ARBA00011344"/>
    </source>
</evidence>
<evidence type="ECO:0000256" key="4">
    <source>
        <dbReference type="ARBA" id="ARBA00023125"/>
    </source>
</evidence>
<feature type="domain" description="RNA polymerase sigma-70" evidence="8">
    <location>
        <begin position="187"/>
        <end position="200"/>
    </location>
</feature>
<evidence type="ECO:0000256" key="2">
    <source>
        <dbReference type="ARBA" id="ARBA00023015"/>
    </source>
</evidence>
<dbReference type="InterPro" id="IPR009042">
    <property type="entry name" value="RNA_pol_sigma70_r1_2"/>
</dbReference>
<evidence type="ECO:0000313" key="10">
    <source>
        <dbReference type="EMBL" id="MPY66501.1"/>
    </source>
</evidence>
<feature type="DNA-binding region" description="H-T-H motif" evidence="6">
    <location>
        <begin position="359"/>
        <end position="378"/>
    </location>
</feature>
<comment type="similarity">
    <text evidence="6">Belongs to the sigma-70 factor family. RpoD/SigA subfamily.</text>
</comment>
<dbReference type="Gene3D" id="1.10.10.10">
    <property type="entry name" value="Winged helix-like DNA-binding domain superfamily/Winged helix DNA-binding domain"/>
    <property type="match status" value="2"/>
</dbReference>
<dbReference type="PRINTS" id="PR00046">
    <property type="entry name" value="SIGMA70FCT"/>
</dbReference>
<dbReference type="InterPro" id="IPR000943">
    <property type="entry name" value="RNA_pol_sigma70"/>
</dbReference>
<comment type="caution">
    <text evidence="6">Lacks conserved residue(s) required for the propagation of feature annotation.</text>
</comment>
<sequence length="399" mass="44758">MLTFIPDPAQLDPPGRTMTTSSIEPSHTQTLQGRRATAQPFPEEEGDLDSLLELDDAETGEEELDPGEDAPDAEARGDEDEFTLEEGAAAAAAQGDSLRQYLNEIGRVPLLSYAEEIDLARRYEEGEQARQKLEADSGDTFDDRQRRRLARQAEDGAAAKQALTEANLRLVVSIAKKYTGRGVGLLDLIQEGNLGLVRAVEKFEYRRGFKFSTYATWWIRQAVTRALADQSRTIRVPVHMVETINKLSWTSRRLEMELSREPLDEELAEAMGTGWSTDRVGEVQKLRRDPISLEAPVGEEGDSFVGDFIADDQFTSPAENANQILLSDALNQALGALDEREARVIRLRHGLADGRQHTLEEVGQVLHVTRERVRQIENKALRKLKYHEGRTRKLHGFLE</sequence>
<dbReference type="AlphaFoldDB" id="A0A7X1NW30"/>
<accession>A0A7X1NW30</accession>
<dbReference type="GO" id="GO:0016987">
    <property type="term" value="F:sigma factor activity"/>
    <property type="evidence" value="ECO:0007669"/>
    <property type="project" value="UniProtKB-UniRule"/>
</dbReference>
<keyword evidence="3 6" id="KW-0731">Sigma factor</keyword>
<proteinExistence type="inferred from homology"/>
<feature type="compositionally biased region" description="Polar residues" evidence="7">
    <location>
        <begin position="17"/>
        <end position="32"/>
    </location>
</feature>
<dbReference type="InterPro" id="IPR050239">
    <property type="entry name" value="Sigma-70_RNA_pol_init_factors"/>
</dbReference>
<evidence type="ECO:0000259" key="9">
    <source>
        <dbReference type="PROSITE" id="PS00716"/>
    </source>
</evidence>
<dbReference type="Gene3D" id="1.20.120.1810">
    <property type="match status" value="2"/>
</dbReference>
<dbReference type="SUPFAM" id="SSF88659">
    <property type="entry name" value="Sigma3 and sigma4 domains of RNA polymerase sigma factors"/>
    <property type="match status" value="2"/>
</dbReference>
<dbReference type="Pfam" id="PF04539">
    <property type="entry name" value="Sigma70_r3"/>
    <property type="match status" value="1"/>
</dbReference>
<evidence type="ECO:0000313" key="11">
    <source>
        <dbReference type="Proteomes" id="UP000484842"/>
    </source>
</evidence>
<keyword evidence="5 6" id="KW-0804">Transcription</keyword>
<dbReference type="CDD" id="cd06171">
    <property type="entry name" value="Sigma70_r4"/>
    <property type="match status" value="1"/>
</dbReference>
<dbReference type="InterPro" id="IPR013324">
    <property type="entry name" value="RNA_pol_sigma_r3/r4-like"/>
</dbReference>
<evidence type="ECO:0000256" key="5">
    <source>
        <dbReference type="ARBA" id="ARBA00023163"/>
    </source>
</evidence>
<dbReference type="GO" id="GO:0003677">
    <property type="term" value="F:DNA binding"/>
    <property type="evidence" value="ECO:0007669"/>
    <property type="project" value="UniProtKB-UniRule"/>
</dbReference>
<dbReference type="InterPro" id="IPR007624">
    <property type="entry name" value="RNA_pol_sigma70_r3"/>
</dbReference>